<gene>
    <name evidence="2" type="ORF">P8A22_21240</name>
</gene>
<dbReference type="EMBL" id="CP120992">
    <property type="protein sequence ID" value="WLQ42256.1"/>
    <property type="molecule type" value="Genomic_DNA"/>
</dbReference>
<dbReference type="InterPro" id="IPR053146">
    <property type="entry name" value="QDO-like"/>
</dbReference>
<feature type="domain" description="Cupin type-2" evidence="1">
    <location>
        <begin position="45"/>
        <end position="113"/>
    </location>
</feature>
<dbReference type="InterPro" id="IPR011051">
    <property type="entry name" value="RmlC_Cupin_sf"/>
</dbReference>
<name>A0ABY9I9D7_9ACTN</name>
<dbReference type="PANTHER" id="PTHR36440">
    <property type="entry name" value="PUTATIVE (AFU_ORTHOLOGUE AFUA_8G07350)-RELATED"/>
    <property type="match status" value="1"/>
</dbReference>
<organism evidence="2 3">
    <name type="scientific">Streptomyces laculatispora</name>
    <dbReference type="NCBI Taxonomy" id="887464"/>
    <lineage>
        <taxon>Bacteria</taxon>
        <taxon>Bacillati</taxon>
        <taxon>Actinomycetota</taxon>
        <taxon>Actinomycetes</taxon>
        <taxon>Kitasatosporales</taxon>
        <taxon>Streptomycetaceae</taxon>
        <taxon>Streptomyces</taxon>
    </lineage>
</organism>
<dbReference type="PANTHER" id="PTHR36440:SF1">
    <property type="entry name" value="PUTATIVE (AFU_ORTHOLOGUE AFUA_8G07350)-RELATED"/>
    <property type="match status" value="1"/>
</dbReference>
<evidence type="ECO:0000313" key="3">
    <source>
        <dbReference type="Proteomes" id="UP001229952"/>
    </source>
</evidence>
<dbReference type="InterPro" id="IPR014710">
    <property type="entry name" value="RmlC-like_jellyroll"/>
</dbReference>
<evidence type="ECO:0000313" key="2">
    <source>
        <dbReference type="EMBL" id="WLQ42256.1"/>
    </source>
</evidence>
<protein>
    <submittedName>
        <fullName evidence="2">Cupin domain-containing protein</fullName>
    </submittedName>
</protein>
<evidence type="ECO:0000259" key="1">
    <source>
        <dbReference type="Pfam" id="PF07883"/>
    </source>
</evidence>
<dbReference type="Proteomes" id="UP001229952">
    <property type="component" value="Chromosome"/>
</dbReference>
<dbReference type="RefSeq" id="WP_306089435.1">
    <property type="nucleotide sequence ID" value="NZ_CP120992.1"/>
</dbReference>
<sequence length="171" mass="18350">MSASAAAPHDPVVVRAGDAEQLPEIGHYLLADAGASNGALSAHRIQLARGADGAVPHRHDHASELFFVVDGTLEVLMGSKVITAGSGDFLVVPPRCDHAFRAAPESTADALIVITPGIERFDYLRQVARIRRGEADRDSLLTEQHRYDTHFVTSLTWQGTTNASRPEECSG</sequence>
<keyword evidence="3" id="KW-1185">Reference proteome</keyword>
<accession>A0ABY9I9D7</accession>
<proteinExistence type="predicted"/>
<dbReference type="SUPFAM" id="SSF51182">
    <property type="entry name" value="RmlC-like cupins"/>
    <property type="match status" value="1"/>
</dbReference>
<dbReference type="Pfam" id="PF07883">
    <property type="entry name" value="Cupin_2"/>
    <property type="match status" value="1"/>
</dbReference>
<dbReference type="Gene3D" id="2.60.120.10">
    <property type="entry name" value="Jelly Rolls"/>
    <property type="match status" value="1"/>
</dbReference>
<reference evidence="2 3" key="1">
    <citation type="submission" date="2023-03" db="EMBL/GenBank/DDBJ databases">
        <title>Isolation and description of six Streptomyces strains from soil environments, able to metabolize different microbial glucans.</title>
        <authorList>
            <person name="Widen T."/>
            <person name="Larsbrink J."/>
        </authorList>
    </citation>
    <scope>NUCLEOTIDE SEQUENCE [LARGE SCALE GENOMIC DNA]</scope>
    <source>
        <strain evidence="2 3">Mut2</strain>
    </source>
</reference>
<dbReference type="InterPro" id="IPR013096">
    <property type="entry name" value="Cupin_2"/>
</dbReference>